<evidence type="ECO:0000256" key="3">
    <source>
        <dbReference type="ARBA" id="ARBA00009759"/>
    </source>
</evidence>
<proteinExistence type="inferred from homology"/>
<dbReference type="PROSITE" id="PS00629">
    <property type="entry name" value="IMP_1"/>
    <property type="match status" value="1"/>
</dbReference>
<dbReference type="GeneID" id="89972785"/>
<dbReference type="PANTHER" id="PTHR20854:SF4">
    <property type="entry name" value="INOSITOL-1-MONOPHOSPHATASE-RELATED"/>
    <property type="match status" value="1"/>
</dbReference>
<dbReference type="PROSITE" id="PS00630">
    <property type="entry name" value="IMP_2"/>
    <property type="match status" value="1"/>
</dbReference>
<dbReference type="InterPro" id="IPR033942">
    <property type="entry name" value="IMPase"/>
</dbReference>
<name>A0AAV9NQ44_9EURO</name>
<dbReference type="Gene3D" id="3.30.540.10">
    <property type="entry name" value="Fructose-1,6-Bisphosphatase, subunit A, domain 1"/>
    <property type="match status" value="1"/>
</dbReference>
<keyword evidence="5 8" id="KW-0378">Hydrolase</keyword>
<comment type="cofactor">
    <cofactor evidence="2 7 8">
        <name>Mg(2+)</name>
        <dbReference type="ChEBI" id="CHEBI:18420"/>
    </cofactor>
</comment>
<gene>
    <name evidence="9" type="ORF">LTR84_004607</name>
</gene>
<accession>A0AAV9NQ44</accession>
<dbReference type="GO" id="GO:0008934">
    <property type="term" value="F:inositol monophosphate 1-phosphatase activity"/>
    <property type="evidence" value="ECO:0007669"/>
    <property type="project" value="InterPro"/>
</dbReference>
<evidence type="ECO:0000256" key="2">
    <source>
        <dbReference type="ARBA" id="ARBA00001946"/>
    </source>
</evidence>
<evidence type="ECO:0000256" key="1">
    <source>
        <dbReference type="ARBA" id="ARBA00001033"/>
    </source>
</evidence>
<comment type="pathway">
    <text evidence="8">Polyol metabolism; myo-inositol biosynthesis; myo-inositol from D-glucose 6-phosphate: step 2/2.</text>
</comment>
<dbReference type="InterPro" id="IPR000760">
    <property type="entry name" value="Inositol_monophosphatase-like"/>
</dbReference>
<dbReference type="PRINTS" id="PR00377">
    <property type="entry name" value="IMPHPHTASES"/>
</dbReference>
<dbReference type="SUPFAM" id="SSF56655">
    <property type="entry name" value="Carbohydrate phosphatase"/>
    <property type="match status" value="1"/>
</dbReference>
<sequence length="318" mass="34677">MSTPQPSNHGIDLSTLRDHLEQIALEAGVMITTAHPSLTSTATGTKKNTADLVTETDQAVEAFISARLKTLYPTFSFLGEETYQPGMKLGPEPTFVVDPIDGTTNFVHRWPYVSISLGFAVERVPTVGVVFNPFTRKLYSGVRGQGSSVRDVPLDIAQDRDTPRPQRHTLPLKPLEPLPGLDSSLIAIEWGSDRSGANWSTKCNTWARLGRDKSEGGAMVHSVRALGSGALNLCAVAEGTIDAYWEGGCWAWDVCAGWVVLTEAGGIVVDGNPGVWGREIPVDHRKYLAVKGARDGEGQKEFVEDFWRNIEGVMVYEH</sequence>
<keyword evidence="10" id="KW-1185">Reference proteome</keyword>
<evidence type="ECO:0000313" key="10">
    <source>
        <dbReference type="Proteomes" id="UP001358417"/>
    </source>
</evidence>
<keyword evidence="4 7" id="KW-0479">Metal-binding</keyword>
<dbReference type="RefSeq" id="XP_064710806.1">
    <property type="nucleotide sequence ID" value="XM_064848182.1"/>
</dbReference>
<feature type="binding site" evidence="7">
    <location>
        <position position="100"/>
    </location>
    <ligand>
        <name>Mg(2+)</name>
        <dbReference type="ChEBI" id="CHEBI:18420"/>
        <label>1</label>
        <note>catalytic</note>
    </ligand>
</feature>
<dbReference type="FunFam" id="3.40.190.80:FF:000012">
    <property type="entry name" value="Inositol-1-monophosphatase"/>
    <property type="match status" value="1"/>
</dbReference>
<dbReference type="PANTHER" id="PTHR20854">
    <property type="entry name" value="INOSITOL MONOPHOSPHATASE"/>
    <property type="match status" value="1"/>
</dbReference>
<feature type="binding site" evidence="7">
    <location>
        <position position="98"/>
    </location>
    <ligand>
        <name>Mg(2+)</name>
        <dbReference type="ChEBI" id="CHEBI:18420"/>
        <label>1</label>
        <note>catalytic</note>
    </ligand>
</feature>
<dbReference type="GO" id="GO:0046872">
    <property type="term" value="F:metal ion binding"/>
    <property type="evidence" value="ECO:0007669"/>
    <property type="project" value="UniProtKB-KW"/>
</dbReference>
<dbReference type="GO" id="GO:0046854">
    <property type="term" value="P:phosphatidylinositol phosphate biosynthetic process"/>
    <property type="evidence" value="ECO:0007669"/>
    <property type="project" value="InterPro"/>
</dbReference>
<dbReference type="AlphaFoldDB" id="A0AAV9NQ44"/>
<comment type="similarity">
    <text evidence="3 8">Belongs to the inositol monophosphatase superfamily.</text>
</comment>
<dbReference type="GO" id="GO:0007165">
    <property type="term" value="P:signal transduction"/>
    <property type="evidence" value="ECO:0007669"/>
    <property type="project" value="TreeGrafter"/>
</dbReference>
<evidence type="ECO:0000256" key="6">
    <source>
        <dbReference type="ARBA" id="ARBA00022842"/>
    </source>
</evidence>
<evidence type="ECO:0000313" key="9">
    <source>
        <dbReference type="EMBL" id="KAK5062534.1"/>
    </source>
</evidence>
<evidence type="ECO:0000256" key="5">
    <source>
        <dbReference type="ARBA" id="ARBA00022801"/>
    </source>
</evidence>
<dbReference type="CDD" id="cd01639">
    <property type="entry name" value="IMPase"/>
    <property type="match status" value="1"/>
</dbReference>
<dbReference type="EMBL" id="JAVRRD010000002">
    <property type="protein sequence ID" value="KAK5062534.1"/>
    <property type="molecule type" value="Genomic_DNA"/>
</dbReference>
<dbReference type="InterPro" id="IPR020583">
    <property type="entry name" value="Inositol_monoP_metal-BS"/>
</dbReference>
<reference evidence="9 10" key="1">
    <citation type="submission" date="2023-08" db="EMBL/GenBank/DDBJ databases">
        <title>Black Yeasts Isolated from many extreme environments.</title>
        <authorList>
            <person name="Coleine C."/>
            <person name="Stajich J.E."/>
            <person name="Selbmann L."/>
        </authorList>
    </citation>
    <scope>NUCLEOTIDE SEQUENCE [LARGE SCALE GENOMIC DNA]</scope>
    <source>
        <strain evidence="9 10">CCFEE 5792</strain>
    </source>
</reference>
<comment type="caution">
    <text evidence="9">The sequence shown here is derived from an EMBL/GenBank/DDBJ whole genome shotgun (WGS) entry which is preliminary data.</text>
</comment>
<evidence type="ECO:0000256" key="7">
    <source>
        <dbReference type="PIRSR" id="PIRSR600760-2"/>
    </source>
</evidence>
<feature type="binding site" evidence="7">
    <location>
        <position position="80"/>
    </location>
    <ligand>
        <name>Mg(2+)</name>
        <dbReference type="ChEBI" id="CHEBI:18420"/>
        <label>1</label>
        <note>catalytic</note>
    </ligand>
</feature>
<dbReference type="Proteomes" id="UP001358417">
    <property type="component" value="Unassembled WGS sequence"/>
</dbReference>
<keyword evidence="6 7" id="KW-0460">Magnesium</keyword>
<dbReference type="EC" id="3.1.3.25" evidence="8"/>
<evidence type="ECO:0000256" key="8">
    <source>
        <dbReference type="RuleBase" id="RU364068"/>
    </source>
</evidence>
<protein>
    <recommendedName>
        <fullName evidence="8">Inositol-1-monophosphatase</fullName>
        <ecNumber evidence="8">3.1.3.25</ecNumber>
    </recommendedName>
</protein>
<feature type="binding site" evidence="7">
    <location>
        <position position="253"/>
    </location>
    <ligand>
        <name>Mg(2+)</name>
        <dbReference type="ChEBI" id="CHEBI:18420"/>
        <label>1</label>
        <note>catalytic</note>
    </ligand>
</feature>
<dbReference type="Pfam" id="PF00459">
    <property type="entry name" value="Inositol_P"/>
    <property type="match status" value="1"/>
</dbReference>
<dbReference type="InterPro" id="IPR020550">
    <property type="entry name" value="Inositol_monophosphatase_CS"/>
</dbReference>
<dbReference type="FunFam" id="3.30.540.10:FF:000004">
    <property type="entry name" value="Inositol-1-monophosphatase"/>
    <property type="match status" value="1"/>
</dbReference>
<evidence type="ECO:0000256" key="4">
    <source>
        <dbReference type="ARBA" id="ARBA00022723"/>
    </source>
</evidence>
<comment type="catalytic activity">
    <reaction evidence="1 8">
        <text>a myo-inositol phosphate + H2O = myo-inositol + phosphate</text>
        <dbReference type="Rhea" id="RHEA:24056"/>
        <dbReference type="ChEBI" id="CHEBI:15377"/>
        <dbReference type="ChEBI" id="CHEBI:17268"/>
        <dbReference type="ChEBI" id="CHEBI:43474"/>
        <dbReference type="ChEBI" id="CHEBI:84139"/>
        <dbReference type="EC" id="3.1.3.25"/>
    </reaction>
</comment>
<organism evidence="9 10">
    <name type="scientific">Exophiala bonariae</name>
    <dbReference type="NCBI Taxonomy" id="1690606"/>
    <lineage>
        <taxon>Eukaryota</taxon>
        <taxon>Fungi</taxon>
        <taxon>Dikarya</taxon>
        <taxon>Ascomycota</taxon>
        <taxon>Pezizomycotina</taxon>
        <taxon>Eurotiomycetes</taxon>
        <taxon>Chaetothyriomycetidae</taxon>
        <taxon>Chaetothyriales</taxon>
        <taxon>Herpotrichiellaceae</taxon>
        <taxon>Exophiala</taxon>
    </lineage>
</organism>
<dbReference type="Gene3D" id="3.40.190.80">
    <property type="match status" value="1"/>
</dbReference>
<dbReference type="GO" id="GO:0006020">
    <property type="term" value="P:inositol metabolic process"/>
    <property type="evidence" value="ECO:0007669"/>
    <property type="project" value="TreeGrafter"/>
</dbReference>
<feature type="binding site" evidence="7">
    <location>
        <position position="101"/>
    </location>
    <ligand>
        <name>Mg(2+)</name>
        <dbReference type="ChEBI" id="CHEBI:18420"/>
        <label>1</label>
        <note>catalytic</note>
    </ligand>
</feature>